<sequence length="114" mass="12837">MFSRCFWSFCFSSGGALAIFLLRAAIFLACVVWAILRFCFLDLALICAARFRMLLTFLETKVVIPCLHMLGSTLHGMTRPTLPSFIVCRGYCVTSYFFFAANLPFLSICATSYL</sequence>
<keyword evidence="1" id="KW-0472">Membrane</keyword>
<evidence type="ECO:0000256" key="1">
    <source>
        <dbReference type="SAM" id="Phobius"/>
    </source>
</evidence>
<dbReference type="GeneID" id="5470470"/>
<feature type="transmembrane region" description="Helical" evidence="1">
    <location>
        <begin position="6"/>
        <end position="36"/>
    </location>
</feature>
<organism evidence="2 3">
    <name type="scientific">Chlorovirus heliozoae</name>
    <dbReference type="NCBI Taxonomy" id="322019"/>
    <lineage>
        <taxon>Viruses</taxon>
        <taxon>Varidnaviria</taxon>
        <taxon>Bamfordvirae</taxon>
        <taxon>Nucleocytoviricota</taxon>
        <taxon>Megaviricetes</taxon>
        <taxon>Algavirales</taxon>
        <taxon>Phycodnaviridae</taxon>
        <taxon>Chlorovirus</taxon>
    </lineage>
</organism>
<dbReference type="RefSeq" id="YP_001426574.1">
    <property type="nucleotide sequence ID" value="NC_008724.1"/>
</dbReference>
<gene>
    <name evidence="2" type="primary">z093R</name>
    <name evidence="2" type="ORF">ATCV1_z093R</name>
</gene>
<evidence type="ECO:0000313" key="3">
    <source>
        <dbReference type="Proteomes" id="UP000202420"/>
    </source>
</evidence>
<reference evidence="2 3" key="1">
    <citation type="submission" date="2006-09" db="EMBL/GenBank/DDBJ databases">
        <title>Sequence and annotation of the 288-kb ATCV-1 virus that infects an endosymbiotic Chlorella strain of the heliozoon Acanthocystis turfacea.</title>
        <authorList>
            <person name="Fitzgerald L.A."/>
            <person name="Graves M.V."/>
            <person name="Li X."/>
            <person name="Pfitzner A.J.P."/>
            <person name="Hartigan J."/>
            <person name="Van Etten J.L."/>
        </authorList>
    </citation>
    <scope>NUCLEOTIDE SEQUENCE [LARGE SCALE GENOMIC DNA]</scope>
    <source>
        <strain evidence="2 3">ATCV-1</strain>
    </source>
</reference>
<keyword evidence="1" id="KW-0812">Transmembrane</keyword>
<dbReference type="KEGG" id="vg:5470470"/>
<proteinExistence type="predicted"/>
<dbReference type="EMBL" id="EF101928">
    <property type="protein sequence ID" value="ABT16227.1"/>
    <property type="molecule type" value="Genomic_DNA"/>
</dbReference>
<keyword evidence="1" id="KW-1133">Transmembrane helix</keyword>
<name>A7K853_9PHYC</name>
<protein>
    <submittedName>
        <fullName evidence="2">Uncharacterized protein z093R</fullName>
    </submittedName>
</protein>
<evidence type="ECO:0000313" key="2">
    <source>
        <dbReference type="EMBL" id="ABT16227.1"/>
    </source>
</evidence>
<keyword evidence="3" id="KW-1185">Reference proteome</keyword>
<accession>A7K853</accession>
<dbReference type="Proteomes" id="UP000202420">
    <property type="component" value="Segment"/>
</dbReference>